<feature type="transmembrane region" description="Helical" evidence="1">
    <location>
        <begin position="70"/>
        <end position="97"/>
    </location>
</feature>
<dbReference type="EMBL" id="NEFA01000061">
    <property type="protein sequence ID" value="OYQ93732.1"/>
    <property type="molecule type" value="Genomic_DNA"/>
</dbReference>
<dbReference type="Proteomes" id="UP001169574">
    <property type="component" value="Unassembled WGS sequence"/>
</dbReference>
<dbReference type="EMBL" id="ABLGCN030000002">
    <property type="protein sequence ID" value="EMM7456462.1"/>
    <property type="molecule type" value="Genomic_DNA"/>
</dbReference>
<evidence type="ECO:0000313" key="8">
    <source>
        <dbReference type="EMBL" id="OYQ93732.1"/>
    </source>
</evidence>
<evidence type="ECO:0000313" key="4">
    <source>
        <dbReference type="EMBL" id="EMM7456462.1"/>
    </source>
</evidence>
<dbReference type="Pfam" id="PF10954">
    <property type="entry name" value="DUF2755"/>
    <property type="match status" value="1"/>
</dbReference>
<keyword evidence="1" id="KW-0812">Transmembrane</keyword>
<dbReference type="InterPro" id="IPR020513">
    <property type="entry name" value="Uncharacterised_IM_YaiY"/>
</dbReference>
<evidence type="ECO:0000313" key="5">
    <source>
        <dbReference type="EMBL" id="EMN4145106.1"/>
    </source>
</evidence>
<evidence type="ECO:0000313" key="9">
    <source>
        <dbReference type="Proteomes" id="UP000050520"/>
    </source>
</evidence>
<keyword evidence="1" id="KW-1133">Transmembrane helix</keyword>
<sequence>MADFTLSKSLFKGKHRDPSSLPGNIAYAVFVLFCFWAGAQILNLLAHAPGIYEQLMQLQMQETGRPRVEIGLGVGTLFGLVPFLAGSLILGAIAAFARWRRRHHNDD</sequence>
<organism evidence="6">
    <name type="scientific">Citrobacter freundii</name>
    <dbReference type="NCBI Taxonomy" id="546"/>
    <lineage>
        <taxon>Bacteria</taxon>
        <taxon>Pseudomonadati</taxon>
        <taxon>Pseudomonadota</taxon>
        <taxon>Gammaproteobacteria</taxon>
        <taxon>Enterobacterales</taxon>
        <taxon>Enterobacteriaceae</taxon>
        <taxon>Citrobacter</taxon>
        <taxon>Citrobacter freundii complex</taxon>
    </lineage>
</organism>
<reference evidence="9" key="1">
    <citation type="submission" date="2015-09" db="EMBL/GenBank/DDBJ databases">
        <title>Prevalence of NDMs in South Africa.</title>
        <authorList>
            <person name="Osei Sekyere J."/>
            <person name="Govinden U."/>
            <person name="Essack S."/>
            <person name="Haldorsen B."/>
            <person name="Samuelsen O."/>
            <person name="Aasnaes B."/>
            <person name="Sundsfjord A."/>
        </authorList>
    </citation>
    <scope>NUCLEOTIDE SEQUENCE [LARGE SCALE GENOMIC DNA]</scope>
    <source>
        <strain evidence="9">ST62:944112508</strain>
    </source>
</reference>
<dbReference type="Proteomes" id="UP000215827">
    <property type="component" value="Unassembled WGS sequence"/>
</dbReference>
<evidence type="ECO:0000313" key="6">
    <source>
        <dbReference type="EMBL" id="HAT3896689.1"/>
    </source>
</evidence>
<dbReference type="EMBL" id="ABOSXX010000006">
    <property type="protein sequence ID" value="ELV3679592.1"/>
    <property type="molecule type" value="Genomic_DNA"/>
</dbReference>
<dbReference type="EMBL" id="OW995941">
    <property type="protein sequence ID" value="CAH6608491.1"/>
    <property type="molecule type" value="Genomic_DNA"/>
</dbReference>
<protein>
    <submittedName>
        <fullName evidence="6">DUF2755 family protein</fullName>
    </submittedName>
    <submittedName>
        <fullName evidence="2">Inner membrane protein YaiY</fullName>
    </submittedName>
    <submittedName>
        <fullName evidence="3">YaiY family protein</fullName>
    </submittedName>
</protein>
<evidence type="ECO:0000313" key="7">
    <source>
        <dbReference type="EMBL" id="KPR55311.1"/>
    </source>
</evidence>
<dbReference type="EMBL" id="ABKLER030000008">
    <property type="protein sequence ID" value="EMN4145106.1"/>
    <property type="molecule type" value="Genomic_DNA"/>
</dbReference>
<dbReference type="GO" id="GO:0016020">
    <property type="term" value="C:membrane"/>
    <property type="evidence" value="ECO:0007669"/>
    <property type="project" value="InterPro"/>
</dbReference>
<reference evidence="7 9" key="2">
    <citation type="journal article" date="2017" name="PLoS ONE">
        <title>Genomic and phenotypic characterisation of fluoroquinolone resistance mechanisms in Enterobacteriaceae in Durban, South Africa.</title>
        <authorList>
            <person name="Osei Sekyere J."/>
            <person name="Amoako D.G."/>
        </authorList>
    </citation>
    <scope>NUCLEOTIDE SEQUENCE [LARGE SCALE GENOMIC DNA]</scope>
    <source>
        <strain evidence="7 9">ST62:944112508</strain>
    </source>
</reference>
<dbReference type="Proteomes" id="UP000789647">
    <property type="component" value="Chromosome"/>
</dbReference>
<keyword evidence="1" id="KW-0472">Membrane</keyword>
<accession>A0A0D7LP81</accession>
<dbReference type="OrthoDB" id="6559177at2"/>
<name>A0A0D7LP81_CITFR</name>
<feature type="transmembrane region" description="Helical" evidence="1">
    <location>
        <begin position="21"/>
        <end position="46"/>
    </location>
</feature>
<dbReference type="Proteomes" id="UP000855471">
    <property type="component" value="Unassembled WGS sequence"/>
</dbReference>
<evidence type="ECO:0000313" key="10">
    <source>
        <dbReference type="Proteomes" id="UP000215827"/>
    </source>
</evidence>
<gene>
    <name evidence="2" type="ORF">AI2935V1_3794</name>
    <name evidence="7" type="ORF">AN672_12250</name>
    <name evidence="8" type="ORF">B9P89_27190</name>
    <name evidence="6" type="ORF">I9Y29_001097</name>
    <name evidence="4" type="ORF">P7U51_000922</name>
    <name evidence="5" type="ORF">PQQ21_002364</name>
    <name evidence="3" type="ORF">SGX49_002005</name>
</gene>
<proteinExistence type="predicted"/>
<reference evidence="8 10" key="3">
    <citation type="submission" date="2017-04" db="EMBL/GenBank/DDBJ databases">
        <title>Emergence of KPC-2-producing Citrobacter isolates from sediments of a Chinese river.</title>
        <authorList>
            <person name="Zheng B."/>
        </authorList>
    </citation>
    <scope>NUCLEOTIDE SEQUENCE [LARGE SCALE GENOMIC DNA]</scope>
    <source>
        <strain evidence="8 10">C191</strain>
    </source>
</reference>
<evidence type="ECO:0000313" key="3">
    <source>
        <dbReference type="EMBL" id="ELV3679592.1"/>
    </source>
</evidence>
<reference evidence="2" key="6">
    <citation type="submission" date="2022-05" db="EMBL/GenBank/DDBJ databases">
        <authorList>
            <person name="Alioto T."/>
            <person name="Alioto T."/>
            <person name="Gomez Garrido J."/>
        </authorList>
    </citation>
    <scope>NUCLEOTIDE SEQUENCE</scope>
    <source>
        <strain evidence="2">112</strain>
    </source>
</reference>
<evidence type="ECO:0000313" key="2">
    <source>
        <dbReference type="EMBL" id="CAH6608491.1"/>
    </source>
</evidence>
<reference evidence="6" key="4">
    <citation type="journal article" date="2018" name="Genome Biol.">
        <title>SKESA: strategic k-mer extension for scrupulous assemblies.</title>
        <authorList>
            <person name="Souvorov A."/>
            <person name="Agarwala R."/>
            <person name="Lipman D.J."/>
        </authorList>
    </citation>
    <scope>NUCLEOTIDE SEQUENCE</scope>
    <source>
        <strain evidence="6">O50</strain>
    </source>
</reference>
<dbReference type="Proteomes" id="UP001279522">
    <property type="component" value="Unassembled WGS sequence"/>
</dbReference>
<evidence type="ECO:0000256" key="1">
    <source>
        <dbReference type="SAM" id="Phobius"/>
    </source>
</evidence>
<dbReference type="RefSeq" id="WP_003021437.1">
    <property type="nucleotide sequence ID" value="NZ_AP028314.1"/>
</dbReference>
<reference evidence="6" key="5">
    <citation type="submission" date="2020-09" db="EMBL/GenBank/DDBJ databases">
        <authorList>
            <consortium name="NCBI Pathogen Detection Project"/>
        </authorList>
    </citation>
    <scope>NUCLEOTIDE SEQUENCE</scope>
    <source>
        <strain evidence="6">O50</strain>
    </source>
</reference>
<dbReference type="Proteomes" id="UP000050520">
    <property type="component" value="Unassembled WGS sequence"/>
</dbReference>
<reference evidence="4" key="7">
    <citation type="submission" date="2024-02" db="EMBL/GenBank/DDBJ databases">
        <authorList>
            <consortium name="Clinical and Environmental Microbiology Branch: Whole genome sequencing antimicrobial resistance pathogens in the healthcare setting"/>
        </authorList>
    </citation>
    <scope>NUCLEOTIDE SEQUENCE</scope>
    <source>
        <strain evidence="5">2023GN-00102</strain>
        <strain evidence="3">2023GN-00287</strain>
        <strain evidence="4">Whole organism</strain>
    </source>
</reference>
<dbReference type="AlphaFoldDB" id="A0A0D7LP81"/>
<dbReference type="EMBL" id="DACSXJ010000004">
    <property type="protein sequence ID" value="HAT3896689.1"/>
    <property type="molecule type" value="Genomic_DNA"/>
</dbReference>
<dbReference type="EMBL" id="LJEB01000048">
    <property type="protein sequence ID" value="KPR55311.1"/>
    <property type="molecule type" value="Genomic_DNA"/>
</dbReference>